<protein>
    <recommendedName>
        <fullName evidence="4">DNA repair protein REV1</fullName>
    </recommendedName>
    <alternativeName>
        <fullName evidence="15">Reversionless protein 1</fullName>
    </alternativeName>
</protein>
<feature type="compositionally biased region" description="Pro residues" evidence="16">
    <location>
        <begin position="931"/>
        <end position="945"/>
    </location>
</feature>
<evidence type="ECO:0000313" key="19">
    <source>
        <dbReference type="EMBL" id="WFD04143.1"/>
    </source>
</evidence>
<feature type="compositionally biased region" description="Pro residues" evidence="16">
    <location>
        <begin position="59"/>
        <end position="68"/>
    </location>
</feature>
<dbReference type="SUPFAM" id="SSF52113">
    <property type="entry name" value="BRCT domain"/>
    <property type="match status" value="1"/>
</dbReference>
<keyword evidence="9" id="KW-0227">DNA damage</keyword>
<dbReference type="InterPro" id="IPR043502">
    <property type="entry name" value="DNA/RNA_pol_sf"/>
</dbReference>
<proteinExistence type="inferred from homology"/>
<dbReference type="FunFam" id="3.30.1490.100:FF:000001">
    <property type="entry name" value="DNA repair protein REV1"/>
    <property type="match status" value="1"/>
</dbReference>
<dbReference type="InterPro" id="IPR017961">
    <property type="entry name" value="DNA_pol_Y-fam_little_finger"/>
</dbReference>
<feature type="domain" description="UmuC" evidence="18">
    <location>
        <begin position="518"/>
        <end position="728"/>
    </location>
</feature>
<evidence type="ECO:0000256" key="6">
    <source>
        <dbReference type="ARBA" id="ARBA00022679"/>
    </source>
</evidence>
<keyword evidence="13" id="KW-0539">Nucleus</keyword>
<keyword evidence="8" id="KW-0479">Metal-binding</keyword>
<feature type="region of interest" description="Disordered" evidence="16">
    <location>
        <begin position="1"/>
        <end position="95"/>
    </location>
</feature>
<dbReference type="GO" id="GO:0006281">
    <property type="term" value="P:DNA repair"/>
    <property type="evidence" value="ECO:0007669"/>
    <property type="project" value="UniProtKB-KW"/>
</dbReference>
<comment type="cofactor">
    <cofactor evidence="1">
        <name>Mg(2+)</name>
        <dbReference type="ChEBI" id="CHEBI:18420"/>
    </cofactor>
</comment>
<gene>
    <name evidence="19" type="primary">REV1</name>
    <name evidence="19" type="ORF">MOBT1_002846</name>
</gene>
<dbReference type="InterPro" id="IPR031991">
    <property type="entry name" value="Rev1_C"/>
</dbReference>
<dbReference type="Pfam" id="PF00533">
    <property type="entry name" value="BRCT"/>
    <property type="match status" value="1"/>
</dbReference>
<evidence type="ECO:0000256" key="12">
    <source>
        <dbReference type="ARBA" id="ARBA00023204"/>
    </source>
</evidence>
<dbReference type="SUPFAM" id="SSF56672">
    <property type="entry name" value="DNA/RNA polymerases"/>
    <property type="match status" value="1"/>
</dbReference>
<evidence type="ECO:0000256" key="4">
    <source>
        <dbReference type="ARBA" id="ARBA00020399"/>
    </source>
</evidence>
<evidence type="ECO:0000256" key="2">
    <source>
        <dbReference type="ARBA" id="ARBA00004123"/>
    </source>
</evidence>
<evidence type="ECO:0000256" key="13">
    <source>
        <dbReference type="ARBA" id="ARBA00023242"/>
    </source>
</evidence>
<dbReference type="InterPro" id="IPR036420">
    <property type="entry name" value="BRCT_dom_sf"/>
</dbReference>
<dbReference type="CDD" id="cd17719">
    <property type="entry name" value="BRCT_Rev1"/>
    <property type="match status" value="1"/>
</dbReference>
<dbReference type="InterPro" id="IPR001357">
    <property type="entry name" value="BRCT_dom"/>
</dbReference>
<evidence type="ECO:0000256" key="16">
    <source>
        <dbReference type="SAM" id="MobiDB-lite"/>
    </source>
</evidence>
<dbReference type="Pfam" id="PF11799">
    <property type="entry name" value="IMS_C"/>
    <property type="match status" value="1"/>
</dbReference>
<dbReference type="InterPro" id="IPR025527">
    <property type="entry name" value="HUWE1/Rev1_UBM"/>
</dbReference>
<dbReference type="GO" id="GO:0003887">
    <property type="term" value="F:DNA-directed DNA polymerase activity"/>
    <property type="evidence" value="ECO:0007669"/>
    <property type="project" value="TreeGrafter"/>
</dbReference>
<accession>A0AAF0IU52</accession>
<evidence type="ECO:0000256" key="8">
    <source>
        <dbReference type="ARBA" id="ARBA00022723"/>
    </source>
</evidence>
<dbReference type="PROSITE" id="PS50172">
    <property type="entry name" value="BRCT"/>
    <property type="match status" value="1"/>
</dbReference>
<dbReference type="InterPro" id="IPR036775">
    <property type="entry name" value="DNA_pol_Y-fam_lit_finger_sf"/>
</dbReference>
<dbReference type="PANTHER" id="PTHR45990:SF1">
    <property type="entry name" value="DNA REPAIR PROTEIN REV1"/>
    <property type="match status" value="1"/>
</dbReference>
<feature type="compositionally biased region" description="Pro residues" evidence="16">
    <location>
        <begin position="233"/>
        <end position="254"/>
    </location>
</feature>
<feature type="compositionally biased region" description="Low complexity" evidence="16">
    <location>
        <begin position="1"/>
        <end position="16"/>
    </location>
</feature>
<dbReference type="Gene3D" id="3.30.70.270">
    <property type="match status" value="1"/>
</dbReference>
<sequence length="1353" mass="145097">MHGASPSSSSLLSDDPAFLEALAQLDTPQASGEVASASAHHAPPEPRADAPAPDALDAEPPPSSPSPAPSASRSHASLPATYPHSQTPTKHRTDADMYDAIGFGDWGTFLRNKRRKLKAQERDLAPQRLSHALQGCVIYINGYTQPPYAELRRLIALHGGEHMPYLDQKRPCTHIVATRLTPKKVEEFRKYRVVLPGWIVESCKRGVRADWTQWRCPDTVSTTTLPLFGGGDAPPPPPLPPPPPPQDAHPPSPLLPSTSWRALPDGSSSDDGGQETWEDEHRDLHNVPPAARSGAHAHRPAGVALSPRRSLERAEPPGEADVEDPVARAHKGSPPDMDAPRHANVASEVVGNIATSPEDIHGKGASEAADEVVVGAMDEDEDQAAVALLGAAAEEASAQVAGDSTDVAEEADELVHEAPREARDEAPEAEARRSPTEVSMAPGAAPAVRGSRAAALLADEGWRAQHTAVSAGFLAGFYSASRLHHLSMWKETLQELVSEALLESGRGAVPAFSGARTLMHVDFDSFFVTVGLQQHPELRTRPVAVCHATRAEAMSSTSEIASCNYRARAYGVRNGMSLGHARQRCAALCTIPYTFDTYYRVSLQFYTILLAISDTLQVVSVDEALLDMSHVLARVQQTPRPVLPYALAERYATHAAAATSPALALAEAIRDVIRAETQCEASVGVGATVLQARLATRRAKPCGAFHLEAHALPAFLAPLDVRDLWGVGHSLCERFEAWLGTTNVGAILAQTSLEQLVRHFGPKLGRSLWDKLHGQGPDTLHGVRVRQTIGAHINWGVRLATPAEVHAFVRRVCDEVARRAQRARVVGAQVALQMMERAPDAPAEAPKFLGHGLCTTHHRSDRMRPTNEPHALLHVVWPMVLKLRIPPHDVRGLAISLGKLAPLGVALEQPRLSWGERAPRRVAEGAAPDARPLPPRAPPHAPPDGSPRASPCGSRDGSPSASPHGSPPPPPSFQIPSASQIDVEALEHLPDAMRTRVEAALEARTHAAPSPSLQSAAAALGLDAQVLAQLPPGVRDEVLAERRAPAPPPPAPAPTTPRRRGFGQRTPSTTPRKSRSPRSPRSPLSPGQLRIAQYLSPRKAAGVRSPCAPCDGRAESERLGADDDAAVFGDVGGADAAESRAPTSPTLRAMSIDVGVFRALPPGVQAEVYAEHLRAAAQRERLRRRPERMAERTAAGWRRHAAEAAVQHEARVRVDAGTYAADDAVVCAARRCVGEAPGPEPRASLVEVAPRPRALPPLHAGLGLDAWRTQLAAWVRVWHDAPRVQDVAAVERVLLECVYARPARLATVDGVLRWWAYVLGAEPPGAWRRALERVRGVVCRAVEASVGVRLCTI</sequence>
<feature type="region of interest" description="Disordered" evidence="16">
    <location>
        <begin position="1042"/>
        <end position="1089"/>
    </location>
</feature>
<dbReference type="Proteomes" id="UP001214603">
    <property type="component" value="Chromosome 7"/>
</dbReference>
<evidence type="ECO:0000313" key="20">
    <source>
        <dbReference type="Proteomes" id="UP001214603"/>
    </source>
</evidence>
<evidence type="ECO:0000256" key="10">
    <source>
        <dbReference type="ARBA" id="ARBA00022842"/>
    </source>
</evidence>
<dbReference type="Pfam" id="PF16727">
    <property type="entry name" value="REV1_C"/>
    <property type="match status" value="1"/>
</dbReference>
<feature type="region of interest" description="Disordered" evidence="16">
    <location>
        <begin position="222"/>
        <end position="341"/>
    </location>
</feature>
<dbReference type="InterPro" id="IPR001126">
    <property type="entry name" value="UmuC"/>
</dbReference>
<dbReference type="GO" id="GO:0070987">
    <property type="term" value="P:error-free translesion synthesis"/>
    <property type="evidence" value="ECO:0007669"/>
    <property type="project" value="UniProtKB-ARBA"/>
</dbReference>
<keyword evidence="11" id="KW-0238">DNA-binding</keyword>
<dbReference type="GO" id="GO:0003684">
    <property type="term" value="F:damaged DNA binding"/>
    <property type="evidence" value="ECO:0007669"/>
    <property type="project" value="InterPro"/>
</dbReference>
<dbReference type="SUPFAM" id="SSF100879">
    <property type="entry name" value="Lesion bypass DNA polymerase (Y-family), little finger domain"/>
    <property type="match status" value="1"/>
</dbReference>
<dbReference type="Gene3D" id="1.10.150.20">
    <property type="entry name" value="5' to 3' exonuclease, C-terminal subdomain"/>
    <property type="match status" value="1"/>
</dbReference>
<organism evidence="19 20">
    <name type="scientific">Malassezia obtusa</name>
    <dbReference type="NCBI Taxonomy" id="76774"/>
    <lineage>
        <taxon>Eukaryota</taxon>
        <taxon>Fungi</taxon>
        <taxon>Dikarya</taxon>
        <taxon>Basidiomycota</taxon>
        <taxon>Ustilaginomycotina</taxon>
        <taxon>Malasseziomycetes</taxon>
        <taxon>Malasseziales</taxon>
        <taxon>Malasseziaceae</taxon>
        <taxon>Malassezia</taxon>
    </lineage>
</organism>
<feature type="compositionally biased region" description="Pro residues" evidence="16">
    <location>
        <begin position="1045"/>
        <end position="1055"/>
    </location>
</feature>
<comment type="subcellular location">
    <subcellularLocation>
        <location evidence="2">Nucleus</location>
    </subcellularLocation>
</comment>
<keyword evidence="6 19" id="KW-0808">Transferase</keyword>
<feature type="region of interest" description="Disordered" evidence="16">
    <location>
        <begin position="920"/>
        <end position="976"/>
    </location>
</feature>
<dbReference type="SMART" id="SM00292">
    <property type="entry name" value="BRCT"/>
    <property type="match status" value="1"/>
</dbReference>
<dbReference type="PANTHER" id="PTHR45990">
    <property type="entry name" value="DNA REPAIR PROTEIN REV1"/>
    <property type="match status" value="1"/>
</dbReference>
<dbReference type="Gene3D" id="6.10.250.1490">
    <property type="match status" value="1"/>
</dbReference>
<comment type="similarity">
    <text evidence="3">Belongs to the DNA polymerase type-Y family.</text>
</comment>
<evidence type="ECO:0000256" key="9">
    <source>
        <dbReference type="ARBA" id="ARBA00022763"/>
    </source>
</evidence>
<feature type="compositionally biased region" description="Low complexity" evidence="16">
    <location>
        <begin position="69"/>
        <end position="80"/>
    </location>
</feature>
<dbReference type="Pfam" id="PF00817">
    <property type="entry name" value="IMS"/>
    <property type="match status" value="1"/>
</dbReference>
<dbReference type="GO" id="GO:0042276">
    <property type="term" value="P:error-prone translesion synthesis"/>
    <property type="evidence" value="ECO:0007669"/>
    <property type="project" value="TreeGrafter"/>
</dbReference>
<feature type="domain" description="BRCT" evidence="17">
    <location>
        <begin position="128"/>
        <end position="206"/>
    </location>
</feature>
<dbReference type="GO" id="GO:0046872">
    <property type="term" value="F:metal ion binding"/>
    <property type="evidence" value="ECO:0007669"/>
    <property type="project" value="UniProtKB-KW"/>
</dbReference>
<evidence type="ECO:0000256" key="5">
    <source>
        <dbReference type="ARBA" id="ARBA00022634"/>
    </source>
</evidence>
<feature type="region of interest" description="Disordered" evidence="16">
    <location>
        <begin position="397"/>
        <end position="445"/>
    </location>
</feature>
<evidence type="ECO:0000256" key="7">
    <source>
        <dbReference type="ARBA" id="ARBA00022695"/>
    </source>
</evidence>
<keyword evidence="12" id="KW-0234">DNA repair</keyword>
<evidence type="ECO:0000259" key="17">
    <source>
        <dbReference type="PROSITE" id="PS50172"/>
    </source>
</evidence>
<dbReference type="EMBL" id="CP119940">
    <property type="protein sequence ID" value="WFD04143.1"/>
    <property type="molecule type" value="Genomic_DNA"/>
</dbReference>
<evidence type="ECO:0000256" key="15">
    <source>
        <dbReference type="ARBA" id="ARBA00081902"/>
    </source>
</evidence>
<evidence type="ECO:0000256" key="11">
    <source>
        <dbReference type="ARBA" id="ARBA00023125"/>
    </source>
</evidence>
<feature type="compositionally biased region" description="Basic and acidic residues" evidence="16">
    <location>
        <begin position="413"/>
        <end position="435"/>
    </location>
</feature>
<dbReference type="FunFam" id="3.40.50.10190:FF:000011">
    <property type="entry name" value="DNA repair protein REV1"/>
    <property type="match status" value="1"/>
</dbReference>
<dbReference type="Gene3D" id="1.20.58.1280">
    <property type="entry name" value="DNA repair protein Rev1, C-terminal domain"/>
    <property type="match status" value="1"/>
</dbReference>
<dbReference type="GO" id="GO:0017125">
    <property type="term" value="F:deoxycytidyl transferase activity"/>
    <property type="evidence" value="ECO:0007669"/>
    <property type="project" value="TreeGrafter"/>
</dbReference>
<keyword evidence="5" id="KW-0237">DNA synthesis</keyword>
<evidence type="ECO:0000256" key="1">
    <source>
        <dbReference type="ARBA" id="ARBA00001946"/>
    </source>
</evidence>
<reference evidence="19" key="1">
    <citation type="submission" date="2023-03" db="EMBL/GenBank/DDBJ databases">
        <title>Mating type loci evolution in Malassezia.</title>
        <authorList>
            <person name="Coelho M.A."/>
        </authorList>
    </citation>
    <scope>NUCLEOTIDE SEQUENCE</scope>
    <source>
        <strain evidence="19">CBS 7876</strain>
    </source>
</reference>
<evidence type="ECO:0000259" key="18">
    <source>
        <dbReference type="PROSITE" id="PS50173"/>
    </source>
</evidence>
<name>A0AAF0IU52_9BASI</name>
<dbReference type="Gene3D" id="3.30.1490.100">
    <property type="entry name" value="DNA polymerase, Y-family, little finger domain"/>
    <property type="match status" value="1"/>
</dbReference>
<evidence type="ECO:0000256" key="14">
    <source>
        <dbReference type="ARBA" id="ARBA00058985"/>
    </source>
</evidence>
<dbReference type="GO" id="GO:0005634">
    <property type="term" value="C:nucleus"/>
    <property type="evidence" value="ECO:0007669"/>
    <property type="project" value="UniProtKB-SubCell"/>
</dbReference>
<dbReference type="Gene3D" id="3.40.50.10190">
    <property type="entry name" value="BRCT domain"/>
    <property type="match status" value="1"/>
</dbReference>
<keyword evidence="7" id="KW-0548">Nucleotidyltransferase</keyword>
<evidence type="ECO:0000256" key="3">
    <source>
        <dbReference type="ARBA" id="ARBA00010945"/>
    </source>
</evidence>
<dbReference type="Gene3D" id="3.40.1170.60">
    <property type="match status" value="1"/>
</dbReference>
<dbReference type="InterPro" id="IPR038401">
    <property type="entry name" value="Rev1_C_sf"/>
</dbReference>
<keyword evidence="20" id="KW-1185">Reference proteome</keyword>
<keyword evidence="10" id="KW-0460">Magnesium</keyword>
<dbReference type="InterPro" id="IPR043128">
    <property type="entry name" value="Rev_trsase/Diguanyl_cyclase"/>
</dbReference>
<dbReference type="Pfam" id="PF14377">
    <property type="entry name" value="UBM"/>
    <property type="match status" value="2"/>
</dbReference>
<dbReference type="PROSITE" id="PS50173">
    <property type="entry name" value="UMUC"/>
    <property type="match status" value="1"/>
</dbReference>
<comment type="function">
    <text evidence="14">Deoxycytidyl transferase involved in DNA repair. Transfers a dCMP residue from dCTP to the 3'-end of a DNA primer in a template-dependent reaction. May assist in the first step in the bypass of abasic lesions by the insertion of a nucleotide opposite the lesion. Required for normal induction of mutations by physical and chemical agents. Involved in mitochondrial DNA mutagenesis.</text>
</comment>